<keyword evidence="5" id="KW-1185">Reference proteome</keyword>
<accession>A0A2G9FXU1</accession>
<feature type="compositionally biased region" description="Polar residues" evidence="2">
    <location>
        <begin position="157"/>
        <end position="166"/>
    </location>
</feature>
<proteinExistence type="predicted"/>
<dbReference type="GO" id="GO:0051513">
    <property type="term" value="P:regulation of monopolar cell growth"/>
    <property type="evidence" value="ECO:0007669"/>
    <property type="project" value="InterPro"/>
</dbReference>
<sequence length="964" mass="110365">MSAKMMSSLTGDNRDTRKQIGCMNIFHLFDRHHFLTGRRLSSHNHKRLLLGPQHQLEPHNATKAIIEKDLELQKEKPRVSVKSSQSSDSSTFSSHEYNKTNFSESPCHSLTNNLQSPHIRDVVKDSMQREARGLSIKSRVNDVRKVTVMKHIDSPRPLQQPQTTVHEGSPRGFCKVQEGTKRSSNERMTLPRYSYDGRELRDTFRTTMKIKELPRFSLDSKTSSMKCSDLESRSNLRNKNSSQVVSLNQEHGSHSRSNSIVAKLMGLDDFPDIVSTDEVTITKIKSSPSPSPRTAISSPISQKNPTSSSPRMYDANSVRKPTTCTRLPMELAPWKQRDPQGSPKTAAQKKKAPTNNTPHSSSVYGEIERRLTELEFKSSGKDLRALKQILEAMKKTRERMENQIEESAEVTLQKSCPNPNPNLLMWQNRKTYQQVQTVTGTSNGIMKPAKVMEKVKTSSSDQVVTMETPYLQRIKVRESRYHTENQARRGKAKDITPGNNMKEPNQRVPYEDRRISWRNLEVERTLRATRRVENCTTSGRRLGPVSPRLQQNILRIEGESRHTNSSPDSSTVKKHSHKHVREKCPRNRKHNVKSMDLRLSDDQLSDLSSEARQSSYQSDAASIKSESNNNAASHIETEIISSAKSVKTKSRQQQDFITTSKEHVSEVEHAVTMTEQPSPVSVLDATFYSEDSPSPIKKKSTAFKDESPSPDEAEWHLENLNQSTDCTKSDPGYKHNERLEKMLHVHELRLLKTEQNETAANQNESVYRSSNPDHKYITRILLASGLLEDTNIIPTADQLLSSCHLMNPNMFHALEEMEDSTDEANEEPIKKNNQKNLNQKIQRKLVFDTVNEVMVRKITSSGLFIWGRKRMSPQRLMKEVYAEMDHLCRMPCHNLDYDDDRLDGLLTADKKYQADDWTDYRGEFPSLVLDIERLIFKDLINEIVTREVVASHDWPKRQCRQLFT</sequence>
<feature type="compositionally biased region" description="Polar residues" evidence="2">
    <location>
        <begin position="99"/>
        <end position="116"/>
    </location>
</feature>
<evidence type="ECO:0000256" key="2">
    <source>
        <dbReference type="SAM" id="MobiDB-lite"/>
    </source>
</evidence>
<feature type="region of interest" description="Disordered" evidence="2">
    <location>
        <begin position="689"/>
        <end position="712"/>
    </location>
</feature>
<dbReference type="InterPro" id="IPR033334">
    <property type="entry name" value="LNG1/2"/>
</dbReference>
<feature type="coiled-coil region" evidence="1">
    <location>
        <begin position="383"/>
        <end position="413"/>
    </location>
</feature>
<feature type="compositionally biased region" description="Basic residues" evidence="2">
    <location>
        <begin position="572"/>
        <end position="592"/>
    </location>
</feature>
<dbReference type="STRING" id="429701.A0A2G9FXU1"/>
<reference evidence="5" key="1">
    <citation type="journal article" date="2018" name="Gigascience">
        <title>Genome assembly of the Pink Ipe (Handroanthus impetiginosus, Bignoniaceae), a highly valued, ecologically keystone Neotropical timber forest tree.</title>
        <authorList>
            <person name="Silva-Junior O.B."/>
            <person name="Grattapaglia D."/>
            <person name="Novaes E."/>
            <person name="Collevatti R.G."/>
        </authorList>
    </citation>
    <scope>NUCLEOTIDE SEQUENCE [LARGE SCALE GENOMIC DNA]</scope>
    <source>
        <strain evidence="5">cv. UFG-1</strain>
    </source>
</reference>
<organism evidence="4 5">
    <name type="scientific">Handroanthus impetiginosus</name>
    <dbReference type="NCBI Taxonomy" id="429701"/>
    <lineage>
        <taxon>Eukaryota</taxon>
        <taxon>Viridiplantae</taxon>
        <taxon>Streptophyta</taxon>
        <taxon>Embryophyta</taxon>
        <taxon>Tracheophyta</taxon>
        <taxon>Spermatophyta</taxon>
        <taxon>Magnoliopsida</taxon>
        <taxon>eudicotyledons</taxon>
        <taxon>Gunneridae</taxon>
        <taxon>Pentapetalae</taxon>
        <taxon>asterids</taxon>
        <taxon>lamiids</taxon>
        <taxon>Lamiales</taxon>
        <taxon>Bignoniaceae</taxon>
        <taxon>Crescentiina</taxon>
        <taxon>Tabebuia alliance</taxon>
        <taxon>Handroanthus</taxon>
    </lineage>
</organism>
<feature type="compositionally biased region" description="Basic and acidic residues" evidence="2">
    <location>
        <begin position="702"/>
        <end position="712"/>
    </location>
</feature>
<feature type="compositionally biased region" description="Polar residues" evidence="2">
    <location>
        <begin position="294"/>
        <end position="310"/>
    </location>
</feature>
<dbReference type="InterPro" id="IPR025486">
    <property type="entry name" value="DUF4378"/>
</dbReference>
<evidence type="ECO:0000313" key="5">
    <source>
        <dbReference type="Proteomes" id="UP000231279"/>
    </source>
</evidence>
<evidence type="ECO:0000313" key="4">
    <source>
        <dbReference type="EMBL" id="PIM97877.1"/>
    </source>
</evidence>
<feature type="region of interest" description="Disordered" evidence="2">
    <location>
        <begin position="221"/>
        <end position="256"/>
    </location>
</feature>
<feature type="region of interest" description="Disordered" evidence="2">
    <location>
        <begin position="74"/>
        <end position="118"/>
    </location>
</feature>
<name>A0A2G9FXU1_9LAMI</name>
<evidence type="ECO:0000259" key="3">
    <source>
        <dbReference type="Pfam" id="PF14309"/>
    </source>
</evidence>
<dbReference type="Pfam" id="PF14309">
    <property type="entry name" value="DUF4378"/>
    <property type="match status" value="1"/>
</dbReference>
<feature type="domain" description="DUF4378" evidence="3">
    <location>
        <begin position="773"/>
        <end position="942"/>
    </location>
</feature>
<protein>
    <recommendedName>
        <fullName evidence="3">DUF4378 domain-containing protein</fullName>
    </recommendedName>
</protein>
<feature type="compositionally biased region" description="Polar residues" evidence="2">
    <location>
        <begin position="610"/>
        <end position="630"/>
    </location>
</feature>
<dbReference type="OrthoDB" id="769613at2759"/>
<feature type="region of interest" description="Disordered" evidence="2">
    <location>
        <begin position="557"/>
        <end position="630"/>
    </location>
</feature>
<dbReference type="EMBL" id="NKXS01009015">
    <property type="protein sequence ID" value="PIM97877.1"/>
    <property type="molecule type" value="Genomic_DNA"/>
</dbReference>
<feature type="region of interest" description="Disordered" evidence="2">
    <location>
        <begin position="281"/>
        <end position="365"/>
    </location>
</feature>
<dbReference type="PANTHER" id="PTHR31680:SF20">
    <property type="entry name" value="PROTEIN LONGIFOLIA 2-LIKE"/>
    <property type="match status" value="1"/>
</dbReference>
<feature type="compositionally biased region" description="Polar residues" evidence="2">
    <location>
        <begin position="235"/>
        <end position="256"/>
    </location>
</feature>
<dbReference type="Proteomes" id="UP000231279">
    <property type="component" value="Unassembled WGS sequence"/>
</dbReference>
<comment type="caution">
    <text evidence="4">The sequence shown here is derived from an EMBL/GenBank/DDBJ whole genome shotgun (WGS) entry which is preliminary data.</text>
</comment>
<feature type="compositionally biased region" description="Low complexity" evidence="2">
    <location>
        <begin position="80"/>
        <end position="94"/>
    </location>
</feature>
<keyword evidence="1" id="KW-0175">Coiled coil</keyword>
<dbReference type="PANTHER" id="PTHR31680">
    <property type="entry name" value="LONGIFOLIA PROTEIN"/>
    <property type="match status" value="1"/>
</dbReference>
<evidence type="ECO:0000256" key="1">
    <source>
        <dbReference type="SAM" id="Coils"/>
    </source>
</evidence>
<feature type="region of interest" description="Disordered" evidence="2">
    <location>
        <begin position="155"/>
        <end position="184"/>
    </location>
</feature>
<dbReference type="AlphaFoldDB" id="A0A2G9FXU1"/>
<feature type="region of interest" description="Disordered" evidence="2">
    <location>
        <begin position="482"/>
        <end position="510"/>
    </location>
</feature>
<gene>
    <name evidence="4" type="ORF">CDL12_29650</name>
</gene>